<protein>
    <submittedName>
        <fullName evidence="1">Uncharacterized protein</fullName>
    </submittedName>
</protein>
<sequence length="155" mass="18079">MFATRYQPDNACLKSLSQYDEYNIPFETFTRACQRARDIILANTERTATRLVTNKLRRPALSAVESFDVQIIGKLCDLLRKVFGRHRTFQQYRAKLSTTYMGRNEHILDYIDRVKGLHRILCDEECQGLPEIIENKLAEINEIALTSFYVNRSPN</sequence>
<comment type="caution">
    <text evidence="1">The sequence shown here is derived from an EMBL/GenBank/DDBJ whole genome shotgun (WGS) entry which is preliminary data.</text>
</comment>
<dbReference type="EMBL" id="JAUDFV010000057">
    <property type="protein sequence ID" value="KAL2735732.1"/>
    <property type="molecule type" value="Genomic_DNA"/>
</dbReference>
<proteinExistence type="predicted"/>
<evidence type="ECO:0000313" key="2">
    <source>
        <dbReference type="Proteomes" id="UP001607302"/>
    </source>
</evidence>
<organism evidence="1 2">
    <name type="scientific">Vespula squamosa</name>
    <name type="common">Southern yellow jacket</name>
    <name type="synonym">Wasp</name>
    <dbReference type="NCBI Taxonomy" id="30214"/>
    <lineage>
        <taxon>Eukaryota</taxon>
        <taxon>Metazoa</taxon>
        <taxon>Ecdysozoa</taxon>
        <taxon>Arthropoda</taxon>
        <taxon>Hexapoda</taxon>
        <taxon>Insecta</taxon>
        <taxon>Pterygota</taxon>
        <taxon>Neoptera</taxon>
        <taxon>Endopterygota</taxon>
        <taxon>Hymenoptera</taxon>
        <taxon>Apocrita</taxon>
        <taxon>Aculeata</taxon>
        <taxon>Vespoidea</taxon>
        <taxon>Vespidae</taxon>
        <taxon>Vespinae</taxon>
        <taxon>Vespula</taxon>
    </lineage>
</organism>
<name>A0ABD2BSH8_VESSQ</name>
<reference evidence="1 2" key="1">
    <citation type="journal article" date="2024" name="Ann. Entomol. Soc. Am.">
        <title>Genomic analyses of the southern and eastern yellowjacket wasps (Hymenoptera: Vespidae) reveal evolutionary signatures of social life.</title>
        <authorList>
            <person name="Catto M.A."/>
            <person name="Caine P.B."/>
            <person name="Orr S.E."/>
            <person name="Hunt B.G."/>
            <person name="Goodisman M.A.D."/>
        </authorList>
    </citation>
    <scope>NUCLEOTIDE SEQUENCE [LARGE SCALE GENOMIC DNA]</scope>
    <source>
        <strain evidence="1">233</strain>
        <tissue evidence="1">Head and thorax</tissue>
    </source>
</reference>
<dbReference type="Proteomes" id="UP001607302">
    <property type="component" value="Unassembled WGS sequence"/>
</dbReference>
<evidence type="ECO:0000313" key="1">
    <source>
        <dbReference type="EMBL" id="KAL2735732.1"/>
    </source>
</evidence>
<gene>
    <name evidence="1" type="ORF">V1478_002746</name>
</gene>
<dbReference type="AlphaFoldDB" id="A0ABD2BSH8"/>
<accession>A0ABD2BSH8</accession>
<keyword evidence="2" id="KW-1185">Reference proteome</keyword>